<evidence type="ECO:0000259" key="8">
    <source>
        <dbReference type="PROSITE" id="PS51194"/>
    </source>
</evidence>
<dbReference type="InterPro" id="IPR052431">
    <property type="entry name" value="SKI2_subfamily_helicases"/>
</dbReference>
<feature type="region of interest" description="Disordered" evidence="5">
    <location>
        <begin position="1289"/>
        <end position="1352"/>
    </location>
</feature>
<reference evidence="9 10" key="1">
    <citation type="journal article" date="2024" name="Nat. Commun.">
        <title>Phylogenomics reveals the evolutionary origins of lichenization in chlorophyte algae.</title>
        <authorList>
            <person name="Puginier C."/>
            <person name="Libourel C."/>
            <person name="Otte J."/>
            <person name="Skaloud P."/>
            <person name="Haon M."/>
            <person name="Grisel S."/>
            <person name="Petersen M."/>
            <person name="Berrin J.G."/>
            <person name="Delaux P.M."/>
            <person name="Dal Grande F."/>
            <person name="Keller J."/>
        </authorList>
    </citation>
    <scope>NUCLEOTIDE SEQUENCE [LARGE SCALE GENOMIC DNA]</scope>
    <source>
        <strain evidence="9 10">SAG 216-7</strain>
    </source>
</reference>
<dbReference type="SMART" id="SM00487">
    <property type="entry name" value="DEXDc"/>
    <property type="match status" value="1"/>
</dbReference>
<keyword evidence="3" id="KW-0347">Helicase</keyword>
<feature type="compositionally biased region" description="Low complexity" evidence="5">
    <location>
        <begin position="486"/>
        <end position="499"/>
    </location>
</feature>
<evidence type="ECO:0008006" key="11">
    <source>
        <dbReference type="Google" id="ProtNLM"/>
    </source>
</evidence>
<dbReference type="Gene3D" id="3.40.50.300">
    <property type="entry name" value="P-loop containing nucleotide triphosphate hydrolases"/>
    <property type="match status" value="2"/>
</dbReference>
<gene>
    <name evidence="9" type="ORF">WJX75_003106</name>
</gene>
<dbReference type="Pfam" id="PF00270">
    <property type="entry name" value="DEAD"/>
    <property type="match status" value="1"/>
</dbReference>
<dbReference type="PROSITE" id="PS51194">
    <property type="entry name" value="HELICASE_CTER"/>
    <property type="match status" value="1"/>
</dbReference>
<dbReference type="Gene3D" id="1.10.150.20">
    <property type="entry name" value="5' to 3' exonuclease, C-terminal subdomain"/>
    <property type="match status" value="1"/>
</dbReference>
<evidence type="ECO:0000256" key="2">
    <source>
        <dbReference type="ARBA" id="ARBA00022801"/>
    </source>
</evidence>
<evidence type="ECO:0000256" key="4">
    <source>
        <dbReference type="ARBA" id="ARBA00022840"/>
    </source>
</evidence>
<evidence type="ECO:0000259" key="7">
    <source>
        <dbReference type="PROSITE" id="PS51192"/>
    </source>
</evidence>
<dbReference type="PROSITE" id="PS50173">
    <property type="entry name" value="UMUC"/>
    <property type="match status" value="1"/>
</dbReference>
<evidence type="ECO:0000256" key="1">
    <source>
        <dbReference type="ARBA" id="ARBA00022741"/>
    </source>
</evidence>
<feature type="region of interest" description="Disordered" evidence="5">
    <location>
        <begin position="436"/>
        <end position="542"/>
    </location>
</feature>
<dbReference type="Gene3D" id="3.30.70.270">
    <property type="match status" value="1"/>
</dbReference>
<feature type="region of interest" description="Disordered" evidence="5">
    <location>
        <begin position="365"/>
        <end position="385"/>
    </location>
</feature>
<evidence type="ECO:0000256" key="5">
    <source>
        <dbReference type="SAM" id="MobiDB-lite"/>
    </source>
</evidence>
<dbReference type="InterPro" id="IPR001650">
    <property type="entry name" value="Helicase_C-like"/>
</dbReference>
<feature type="domain" description="Helicase ATP-binding" evidence="7">
    <location>
        <begin position="888"/>
        <end position="1062"/>
    </location>
</feature>
<sequence length="1798" mass="196809">MNSNHARTVLHIDLDCFYCQVEQKRLSIPRNVPVAVQQWEGLIAINYAARAAGITRHMRVHEAKALCPELQCVHVETIGGDELDTKDRTKQKACLERYRKACLEILAVLHKAAPQAVIEKASIDEVYMDVTTMVEKELRERAQADTCREAETEGEGGAHDWEAGGSPVDAFSWGSIVLGGGPLNVGSEFERRLSIGANIACRLRGAVREQLGFTCSAGIAANKLLAKVASAMNKPNQQTIVPPRAVDEMMRDLPLKKLRNFGGKLGAELAAMGCATAGQVAALPHAQLTARFGEERAAGIARAVRGYSDEPVQVKELAKSMLAAKSFNPTSAPAQLDRWMRILAEELSHRLTEDGIAHSRAPRSLSLSYRGSNGDRSKCGPVPRPTKEGYTVDALMEAGCMLMRKCHDIYPCARLALQASDFYDLPLSDDQGAISRFLTSTPGDGDAALPEAPKPKKSGPQQPSIAQMFKRAAAAKAPVQGTPPDQSGAIAASAQPAAQNFYPQSAADRGGSDTKPSGTPEVPIRSPREQEAAAGSPADAERPCEGTLPVVFQLERFVEALSACLNAKFSFVFFKEHEALWHAPERRFGRLLRSLVQCHLRKAMQQKLLMFDSWHSADWYNFLKEVQPSFIMLSGLPAGDSKSSSQTDATRMLLRAQMVHCLAMPSPLAVAFLPELRFHLDIVYGFKTLGLRNAGDPAVVLAAALNTAQEALLAHLHTQQRGEMLPTGAAVLDSVHCGHCLLMESSMPMVIRSEWGVFCSSARRGASMKPAFITCLCNTVLSACPVKAMWNPSGNQMASKIDLLSRGLLSGGETSEEEAARKAAAASMCLLGFKEAAAALQTRRASLSSKKAEFQLALCGNSLQRDVPADRDPRVLSFNPDPWQRKVLDAIDAQSSVVVCAPTSAGKTFISYYCMDRVLRGSKDGKVVFVAPTKALVNQVAAQVAKDLDSQTTDVVHGVFTRDFRYNALEARILVTVPACLEILLLSPTHRDWVDKLQYIIFDEVHCMREGGIKDGGANEGNGAIIEHSLLIARCPVIALSATIGNPQEIASWLCSAKDLKRQQDAAIGTLQSGAGSYAVALIQHGERYGDLRYHSWQGLGRPDEGLGNATLPAVPTSAQNGDPIKRRLHPCSVLTIRQLSQGFPSELSLEPMDSLQLFRAMQDSLSVPLDATWKKTATATLDDLAPAAYFPASQAISRTVAWKWGGRLKAELAGWAKHEEGRHAACKVLSTLGGSKTATPEGYFLSCFFNMLQQLNQRDMLPLLVFSFDRRVCEDLAEYALERLEAGEEDKRTQNAGLDKQRMVEARRTQKAEKRARDQKSSRSAEPQEDTAGSDSLDEDEPDPEFSFAGRKKIGREELEEVLGTAGRGMEDPKNDQLIRALTRGIGVPHSGLPEGYRQSVEILFRCGHLRVVIATGTLAYGINMPCRSVAFAGDHIFLNALQFRQMTGRAGRRGFDTLGHVIFLGVPPRKMASLLLSPVPTLHGNFPLSVSLVLRMLSLVAATCDSSLRKKADLATKDDMLRVLQRPFYAAGKDPALQQKMQHLFRFAVDYLMRQRMLTLSARPVGMAKLSMHLFWSEPSNFTFASFLRSGVFHRICAPMAKQQSGSSQAAWVRVSEQLLLMLSHMFERIPLHRAALLAIAANGTASTVSKVVLEPLSPEWAELLQEHNAETMDTLHTYVTRAVPGGRQPPVWLATLPAQDHFALCWRVRHGQDIPLNRYIVDYWSHRQKQPLIKGNGLREGSAWNGLNSFCSILAAISTAMEGMRGSDDVVVSSFRRLSDEYKAAFRNFNSAMRQ</sequence>
<dbReference type="PANTHER" id="PTHR44533">
    <property type="entry name" value="DEAD/H RNA HELICASE, PUTATIVE-RELATED"/>
    <property type="match status" value="1"/>
</dbReference>
<dbReference type="PROSITE" id="PS51192">
    <property type="entry name" value="HELICASE_ATP_BIND_1"/>
    <property type="match status" value="1"/>
</dbReference>
<dbReference type="InterPro" id="IPR017961">
    <property type="entry name" value="DNA_pol_Y-fam_little_finger"/>
</dbReference>
<name>A0ABR2YAV6_9CHLO</name>
<dbReference type="InterPro" id="IPR014001">
    <property type="entry name" value="Helicase_ATP-bd"/>
</dbReference>
<dbReference type="SUPFAM" id="SSF56672">
    <property type="entry name" value="DNA/RNA polymerases"/>
    <property type="match status" value="1"/>
</dbReference>
<dbReference type="InterPro" id="IPR027417">
    <property type="entry name" value="P-loop_NTPase"/>
</dbReference>
<comment type="caution">
    <text evidence="9">The sequence shown here is derived from an EMBL/GenBank/DDBJ whole genome shotgun (WGS) entry which is preliminary data.</text>
</comment>
<keyword evidence="10" id="KW-1185">Reference proteome</keyword>
<dbReference type="Pfam" id="PF11799">
    <property type="entry name" value="IMS_C"/>
    <property type="match status" value="1"/>
</dbReference>
<dbReference type="InterPro" id="IPR036775">
    <property type="entry name" value="DNA_pol_Y-fam_lit_finger_sf"/>
</dbReference>
<evidence type="ECO:0000259" key="6">
    <source>
        <dbReference type="PROSITE" id="PS50173"/>
    </source>
</evidence>
<evidence type="ECO:0000313" key="10">
    <source>
        <dbReference type="Proteomes" id="UP001491310"/>
    </source>
</evidence>
<feature type="domain" description="UmuC" evidence="6">
    <location>
        <begin position="9"/>
        <end position="262"/>
    </location>
</feature>
<feature type="domain" description="Helicase C-terminal" evidence="8">
    <location>
        <begin position="1351"/>
        <end position="1502"/>
    </location>
</feature>
<dbReference type="InterPro" id="IPR011545">
    <property type="entry name" value="DEAD/DEAH_box_helicase_dom"/>
</dbReference>
<dbReference type="EMBL" id="JALJOT010000018">
    <property type="protein sequence ID" value="KAK9901262.1"/>
    <property type="molecule type" value="Genomic_DNA"/>
</dbReference>
<dbReference type="InterPro" id="IPR043128">
    <property type="entry name" value="Rev_trsase/Diguanyl_cyclase"/>
</dbReference>
<dbReference type="Pfam" id="PF00817">
    <property type="entry name" value="IMS"/>
    <property type="match status" value="1"/>
</dbReference>
<dbReference type="Gene3D" id="3.30.1490.100">
    <property type="entry name" value="DNA polymerase, Y-family, little finger domain"/>
    <property type="match status" value="1"/>
</dbReference>
<dbReference type="PANTHER" id="PTHR44533:SF4">
    <property type="entry name" value="DEAD_H RNA HELICASE, PUTATIVE-RELATED"/>
    <property type="match status" value="1"/>
</dbReference>
<dbReference type="Proteomes" id="UP001491310">
    <property type="component" value="Unassembled WGS sequence"/>
</dbReference>
<protein>
    <recommendedName>
        <fullName evidence="11">P-loop containing nucleoside triphosphate hydrolase protein</fullName>
    </recommendedName>
</protein>
<feature type="compositionally biased region" description="Basic and acidic residues" evidence="5">
    <location>
        <begin position="1289"/>
        <end position="1324"/>
    </location>
</feature>
<organism evidence="9 10">
    <name type="scientific">Coccomyxa subellipsoidea</name>
    <dbReference type="NCBI Taxonomy" id="248742"/>
    <lineage>
        <taxon>Eukaryota</taxon>
        <taxon>Viridiplantae</taxon>
        <taxon>Chlorophyta</taxon>
        <taxon>core chlorophytes</taxon>
        <taxon>Trebouxiophyceae</taxon>
        <taxon>Trebouxiophyceae incertae sedis</taxon>
        <taxon>Coccomyxaceae</taxon>
        <taxon>Coccomyxa</taxon>
    </lineage>
</organism>
<dbReference type="SUPFAM" id="SSF52540">
    <property type="entry name" value="P-loop containing nucleoside triphosphate hydrolases"/>
    <property type="match status" value="1"/>
</dbReference>
<keyword evidence="2" id="KW-0378">Hydrolase</keyword>
<dbReference type="SMART" id="SM00490">
    <property type="entry name" value="HELICc"/>
    <property type="match status" value="1"/>
</dbReference>
<dbReference type="InterPro" id="IPR059032">
    <property type="entry name" value="WHD_DDX60"/>
</dbReference>
<dbReference type="InterPro" id="IPR001126">
    <property type="entry name" value="UmuC"/>
</dbReference>
<evidence type="ECO:0000313" key="9">
    <source>
        <dbReference type="EMBL" id="KAK9901262.1"/>
    </source>
</evidence>
<dbReference type="Pfam" id="PF26076">
    <property type="entry name" value="WHD_DDX60"/>
    <property type="match status" value="1"/>
</dbReference>
<dbReference type="SUPFAM" id="SSF100879">
    <property type="entry name" value="Lesion bypass DNA polymerase (Y-family), little finger domain"/>
    <property type="match status" value="1"/>
</dbReference>
<keyword evidence="4" id="KW-0067">ATP-binding</keyword>
<dbReference type="InterPro" id="IPR043502">
    <property type="entry name" value="DNA/RNA_pol_sf"/>
</dbReference>
<dbReference type="Pfam" id="PF23002">
    <property type="entry name" value="PIN-like_DDX60"/>
    <property type="match status" value="1"/>
</dbReference>
<proteinExistence type="predicted"/>
<evidence type="ECO:0000256" key="3">
    <source>
        <dbReference type="ARBA" id="ARBA00022806"/>
    </source>
</evidence>
<dbReference type="Gene3D" id="3.40.1170.60">
    <property type="match status" value="1"/>
</dbReference>
<dbReference type="InterPro" id="IPR055124">
    <property type="entry name" value="PIN-like_DDX60"/>
</dbReference>
<keyword evidence="1" id="KW-0547">Nucleotide-binding</keyword>
<accession>A0ABR2YAV6</accession>